<evidence type="ECO:0000313" key="3">
    <source>
        <dbReference type="Proteomes" id="UP001221757"/>
    </source>
</evidence>
<organism evidence="2 3">
    <name type="scientific">Mycena rosella</name>
    <name type="common">Pink bonnet</name>
    <name type="synonym">Agaricus rosellus</name>
    <dbReference type="NCBI Taxonomy" id="1033263"/>
    <lineage>
        <taxon>Eukaryota</taxon>
        <taxon>Fungi</taxon>
        <taxon>Dikarya</taxon>
        <taxon>Basidiomycota</taxon>
        <taxon>Agaricomycotina</taxon>
        <taxon>Agaricomycetes</taxon>
        <taxon>Agaricomycetidae</taxon>
        <taxon>Agaricales</taxon>
        <taxon>Marasmiineae</taxon>
        <taxon>Mycenaceae</taxon>
        <taxon>Mycena</taxon>
    </lineage>
</organism>
<feature type="region of interest" description="Disordered" evidence="1">
    <location>
        <begin position="82"/>
        <end position="104"/>
    </location>
</feature>
<gene>
    <name evidence="2" type="ORF">B0H17DRAFT_1144578</name>
</gene>
<feature type="compositionally biased region" description="Basic and acidic residues" evidence="1">
    <location>
        <begin position="82"/>
        <end position="102"/>
    </location>
</feature>
<dbReference type="AlphaFoldDB" id="A0AAD7G6K9"/>
<dbReference type="Proteomes" id="UP001221757">
    <property type="component" value="Unassembled WGS sequence"/>
</dbReference>
<protein>
    <submittedName>
        <fullName evidence="2">Uncharacterized protein</fullName>
    </submittedName>
</protein>
<name>A0AAD7G6K9_MYCRO</name>
<sequence length="149" mass="16846">MAPLSSPRSQPVSRCSDILYAEKRGAVLHAERVVQESVALDYCLPALRYCEAEELLQSVAFSAQRKRRVARLKEFANVDRPTVDHHPLQDSRRQPQIDKPSEDCSAGSTFEVRFLKLLIGQVNFLTWLELCVKVEKVNLHSTQLPVNCG</sequence>
<reference evidence="2" key="1">
    <citation type="submission" date="2023-03" db="EMBL/GenBank/DDBJ databases">
        <title>Massive genome expansion in bonnet fungi (Mycena s.s.) driven by repeated elements and novel gene families across ecological guilds.</title>
        <authorList>
            <consortium name="Lawrence Berkeley National Laboratory"/>
            <person name="Harder C.B."/>
            <person name="Miyauchi S."/>
            <person name="Viragh M."/>
            <person name="Kuo A."/>
            <person name="Thoen E."/>
            <person name="Andreopoulos B."/>
            <person name="Lu D."/>
            <person name="Skrede I."/>
            <person name="Drula E."/>
            <person name="Henrissat B."/>
            <person name="Morin E."/>
            <person name="Kohler A."/>
            <person name="Barry K."/>
            <person name="LaButti K."/>
            <person name="Morin E."/>
            <person name="Salamov A."/>
            <person name="Lipzen A."/>
            <person name="Mereny Z."/>
            <person name="Hegedus B."/>
            <person name="Baldrian P."/>
            <person name="Stursova M."/>
            <person name="Weitz H."/>
            <person name="Taylor A."/>
            <person name="Grigoriev I.V."/>
            <person name="Nagy L.G."/>
            <person name="Martin F."/>
            <person name="Kauserud H."/>
        </authorList>
    </citation>
    <scope>NUCLEOTIDE SEQUENCE</scope>
    <source>
        <strain evidence="2">CBHHK067</strain>
    </source>
</reference>
<proteinExistence type="predicted"/>
<evidence type="ECO:0000256" key="1">
    <source>
        <dbReference type="SAM" id="MobiDB-lite"/>
    </source>
</evidence>
<accession>A0AAD7G6K9</accession>
<evidence type="ECO:0000313" key="2">
    <source>
        <dbReference type="EMBL" id="KAJ7661769.1"/>
    </source>
</evidence>
<comment type="caution">
    <text evidence="2">The sequence shown here is derived from an EMBL/GenBank/DDBJ whole genome shotgun (WGS) entry which is preliminary data.</text>
</comment>
<keyword evidence="3" id="KW-1185">Reference proteome</keyword>
<dbReference type="EMBL" id="JARKIE010000247">
    <property type="protein sequence ID" value="KAJ7661769.1"/>
    <property type="molecule type" value="Genomic_DNA"/>
</dbReference>